<organism evidence="1 2">
    <name type="scientific">Grifola frondosa</name>
    <name type="common">Maitake</name>
    <name type="synonym">Polyporus frondosus</name>
    <dbReference type="NCBI Taxonomy" id="5627"/>
    <lineage>
        <taxon>Eukaryota</taxon>
        <taxon>Fungi</taxon>
        <taxon>Dikarya</taxon>
        <taxon>Basidiomycota</taxon>
        <taxon>Agaricomycotina</taxon>
        <taxon>Agaricomycetes</taxon>
        <taxon>Polyporales</taxon>
        <taxon>Grifolaceae</taxon>
        <taxon>Grifola</taxon>
    </lineage>
</organism>
<comment type="caution">
    <text evidence="1">The sequence shown here is derived from an EMBL/GenBank/DDBJ whole genome shotgun (WGS) entry which is preliminary data.</text>
</comment>
<evidence type="ECO:0000313" key="2">
    <source>
        <dbReference type="Proteomes" id="UP000092993"/>
    </source>
</evidence>
<gene>
    <name evidence="1" type="ORF">A0H81_03379</name>
</gene>
<dbReference type="OrthoDB" id="3062630at2759"/>
<proteinExistence type="predicted"/>
<protein>
    <submittedName>
        <fullName evidence="1">Uncharacterized protein</fullName>
    </submittedName>
</protein>
<reference evidence="1 2" key="1">
    <citation type="submission" date="2016-03" db="EMBL/GenBank/DDBJ databases">
        <title>Whole genome sequencing of Grifola frondosa 9006-11.</title>
        <authorList>
            <person name="Min B."/>
            <person name="Park H."/>
            <person name="Kim J.-G."/>
            <person name="Cho H."/>
            <person name="Oh Y.-L."/>
            <person name="Kong W.-S."/>
            <person name="Choi I.-G."/>
        </authorList>
    </citation>
    <scope>NUCLEOTIDE SEQUENCE [LARGE SCALE GENOMIC DNA]</scope>
    <source>
        <strain evidence="1 2">9006-11</strain>
    </source>
</reference>
<dbReference type="Proteomes" id="UP000092993">
    <property type="component" value="Unassembled WGS sequence"/>
</dbReference>
<accession>A0A1C7MGW1</accession>
<evidence type="ECO:0000313" key="1">
    <source>
        <dbReference type="EMBL" id="OBZ76161.1"/>
    </source>
</evidence>
<keyword evidence="2" id="KW-1185">Reference proteome</keyword>
<dbReference type="EMBL" id="LUGG01000003">
    <property type="protein sequence ID" value="OBZ76161.1"/>
    <property type="molecule type" value="Genomic_DNA"/>
</dbReference>
<dbReference type="AlphaFoldDB" id="A0A1C7MGW1"/>
<name>A0A1C7MGW1_GRIFR</name>
<sequence>MAKIAEEVIQFLHNPNGVPFLFPGNHMRPDLMFQLRDEETGELMWVIVQAKWTKEVVDWWMPSSPEVWSALR</sequence>